<dbReference type="InterPro" id="IPR051315">
    <property type="entry name" value="Bact_Chemotaxis_CheA"/>
</dbReference>
<dbReference type="FunFam" id="2.30.30.40:FF:000048">
    <property type="entry name" value="Chemotaxis protein CheA, putative"/>
    <property type="match status" value="1"/>
</dbReference>
<dbReference type="InterPro" id="IPR005467">
    <property type="entry name" value="His_kinase_dom"/>
</dbReference>
<dbReference type="PATRIC" id="fig|946483.4.peg.1749"/>
<evidence type="ECO:0000313" key="18">
    <source>
        <dbReference type="Proteomes" id="UP000017184"/>
    </source>
</evidence>
<feature type="compositionally biased region" description="Pro residues" evidence="13">
    <location>
        <begin position="146"/>
        <end position="159"/>
    </location>
</feature>
<feature type="modified residue" description="Phosphohistidine" evidence="12">
    <location>
        <position position="60"/>
    </location>
</feature>
<feature type="domain" description="Histidine kinase" evidence="14">
    <location>
        <begin position="377"/>
        <end position="585"/>
    </location>
</feature>
<dbReference type="GO" id="GO:0006935">
    <property type="term" value="P:chemotaxis"/>
    <property type="evidence" value="ECO:0007669"/>
    <property type="project" value="UniProtKB-KW"/>
</dbReference>
<dbReference type="Gene3D" id="2.30.30.40">
    <property type="entry name" value="SH3 Domains"/>
    <property type="match status" value="1"/>
</dbReference>
<organism evidence="17 18">
    <name type="scientific">Candidatus Symbiobacter mobilis CR</name>
    <dbReference type="NCBI Taxonomy" id="946483"/>
    <lineage>
        <taxon>Bacteria</taxon>
        <taxon>Pseudomonadati</taxon>
        <taxon>Pseudomonadota</taxon>
        <taxon>Betaproteobacteria</taxon>
        <taxon>Burkholderiales</taxon>
        <taxon>Comamonadaceae</taxon>
    </lineage>
</organism>
<dbReference type="SUPFAM" id="SSF55874">
    <property type="entry name" value="ATPase domain of HSP90 chaperone/DNA topoisomerase II/histidine kinase"/>
    <property type="match status" value="1"/>
</dbReference>
<dbReference type="GO" id="GO:0000155">
    <property type="term" value="F:phosphorelay sensor kinase activity"/>
    <property type="evidence" value="ECO:0007669"/>
    <property type="project" value="InterPro"/>
</dbReference>
<dbReference type="InterPro" id="IPR004105">
    <property type="entry name" value="CheA-like_dim"/>
</dbReference>
<dbReference type="SMART" id="SM00073">
    <property type="entry name" value="HPT"/>
    <property type="match status" value="1"/>
</dbReference>
<evidence type="ECO:0000256" key="11">
    <source>
        <dbReference type="ARBA" id="ARBA00035100"/>
    </source>
</evidence>
<dbReference type="PRINTS" id="PR00344">
    <property type="entry name" value="BCTRLSENSOR"/>
</dbReference>
<dbReference type="PROSITE" id="PS50894">
    <property type="entry name" value="HPT"/>
    <property type="match status" value="1"/>
</dbReference>
<dbReference type="CDD" id="cd00731">
    <property type="entry name" value="CheA_reg"/>
    <property type="match status" value="1"/>
</dbReference>
<evidence type="ECO:0000256" key="7">
    <source>
        <dbReference type="ARBA" id="ARBA00022741"/>
    </source>
</evidence>
<evidence type="ECO:0000256" key="9">
    <source>
        <dbReference type="ARBA" id="ARBA00022840"/>
    </source>
</evidence>
<dbReference type="KEGG" id="cbx:Cenrod_1731"/>
<dbReference type="PANTHER" id="PTHR43395:SF10">
    <property type="entry name" value="CHEMOTAXIS PROTEIN CHEA"/>
    <property type="match status" value="1"/>
</dbReference>
<feature type="region of interest" description="Disordered" evidence="13">
    <location>
        <begin position="296"/>
        <end position="332"/>
    </location>
</feature>
<gene>
    <name evidence="17" type="primary">cheA-3</name>
    <name evidence="17" type="ORF">Cenrod_1731</name>
</gene>
<keyword evidence="9" id="KW-0067">ATP-binding</keyword>
<keyword evidence="7" id="KW-0547">Nucleotide-binding</keyword>
<dbReference type="InterPro" id="IPR036641">
    <property type="entry name" value="HPT_dom_sf"/>
</dbReference>
<dbReference type="Gene3D" id="1.10.287.560">
    <property type="entry name" value="Histidine kinase CheA-like, homodimeric domain"/>
    <property type="match status" value="1"/>
</dbReference>
<protein>
    <recommendedName>
        <fullName evidence="3">Chemotaxis protein CheA</fullName>
        <ecNumber evidence="2">2.7.13.3</ecNumber>
    </recommendedName>
</protein>
<dbReference type="EC" id="2.7.13.3" evidence="2"/>
<dbReference type="GO" id="GO:0005737">
    <property type="term" value="C:cytoplasm"/>
    <property type="evidence" value="ECO:0007669"/>
    <property type="project" value="InterPro"/>
</dbReference>
<dbReference type="SMART" id="SM01231">
    <property type="entry name" value="H-kinase_dim"/>
    <property type="match status" value="1"/>
</dbReference>
<evidence type="ECO:0000256" key="1">
    <source>
        <dbReference type="ARBA" id="ARBA00000085"/>
    </source>
</evidence>
<dbReference type="SMART" id="SM00387">
    <property type="entry name" value="HATPase_c"/>
    <property type="match status" value="1"/>
</dbReference>
<evidence type="ECO:0000256" key="2">
    <source>
        <dbReference type="ARBA" id="ARBA00012438"/>
    </source>
</evidence>
<dbReference type="InterPro" id="IPR002545">
    <property type="entry name" value="CheW-lke_dom"/>
</dbReference>
<feature type="domain" description="CheW-like" evidence="15">
    <location>
        <begin position="587"/>
        <end position="722"/>
    </location>
</feature>
<dbReference type="InterPro" id="IPR004358">
    <property type="entry name" value="Sig_transdc_His_kin-like_C"/>
</dbReference>
<dbReference type="GO" id="GO:0005524">
    <property type="term" value="F:ATP binding"/>
    <property type="evidence" value="ECO:0007669"/>
    <property type="project" value="UniProtKB-KW"/>
</dbReference>
<keyword evidence="8 17" id="KW-0418">Kinase</keyword>
<dbReference type="Proteomes" id="UP000017184">
    <property type="component" value="Chromosome"/>
</dbReference>
<keyword evidence="18" id="KW-1185">Reference proteome</keyword>
<feature type="domain" description="HPt" evidence="16">
    <location>
        <begin position="13"/>
        <end position="117"/>
    </location>
</feature>
<accession>U5N910</accession>
<evidence type="ECO:0000313" key="17">
    <source>
        <dbReference type="EMBL" id="AGX87815.1"/>
    </source>
</evidence>
<evidence type="ECO:0000259" key="14">
    <source>
        <dbReference type="PROSITE" id="PS50109"/>
    </source>
</evidence>
<evidence type="ECO:0000256" key="10">
    <source>
        <dbReference type="ARBA" id="ARBA00023012"/>
    </source>
</evidence>
<dbReference type="CDD" id="cd16916">
    <property type="entry name" value="HATPase_CheA-like"/>
    <property type="match status" value="1"/>
</dbReference>
<evidence type="ECO:0000256" key="8">
    <source>
        <dbReference type="ARBA" id="ARBA00022777"/>
    </source>
</evidence>
<evidence type="ECO:0000256" key="12">
    <source>
        <dbReference type="PROSITE-ProRule" id="PRU00110"/>
    </source>
</evidence>
<dbReference type="InterPro" id="IPR008207">
    <property type="entry name" value="Sig_transdc_His_kin_Hpt_dom"/>
</dbReference>
<evidence type="ECO:0000256" key="5">
    <source>
        <dbReference type="ARBA" id="ARBA00022553"/>
    </source>
</evidence>
<dbReference type="InterPro" id="IPR036890">
    <property type="entry name" value="HATPase_C_sf"/>
</dbReference>
<sequence length="722" mass="77209">MAEAHAEAGGSGSDFDLSQFYQIFFEEAGENLDLMEQMLLNLNLETADDEVLNGVFRCAHSVKGGAATFGFSDVAELTHQMESLLDRLRRHELQTTSAMVDVLLESADASRSLLARHQSGGMGVAIPTHDLVQRIRVLASGEDAPAAPPPPPPPSPVPMAAPVAVPTPAAKAKNVSRQLVVTISRLAHADLADAIAELFHDIPGLGRIEGIPCDRPDTRMFKIETASTDDDLLDLFAFHVSREQVAIDDQTPVAAPSIAAPAEAAPPVAVVPQSAMPENAKPASATPADEGYGFFDGAPGAPGSQGAVRPTTDADSARSRAGAASARPAPPAIQPEASTIRVAISKVDQLINLVGELVITQAMLAQCSRALDPAVHQQILTGLTDLDRNTRDLQESVMSIRMIPMSIVFSRFPRMLRDLASKLGKKVDFVTQGEATELDKGLVEKIIDPLTHLVRNSCDHGIEMPADRVQAKKPETGTITLSAAHQGGSIVIEVRDDGRGMSRERILVKARERGMDVSDQMTDAEVWQLIFAPGFSTAEIVTDVSGRGVGMDVVKRNITALNGTVDIESSEGYGTRVSVRLPLTLAIMDGMSVGVGDEVYILPLSSVVESFQVQPGAVSTVGQGAQLVKVRDEYMPVIELEKVFQVPRFEMDRSSDIMVVIEAEGSRVVLLVDELLGQQQVVVKNLETNYRKVPNVSGATILGDGKVALILDTAALVRRSRH</sequence>
<keyword evidence="6" id="KW-0808">Transferase</keyword>
<evidence type="ECO:0000256" key="3">
    <source>
        <dbReference type="ARBA" id="ARBA00021495"/>
    </source>
</evidence>
<dbReference type="Pfam" id="PF02895">
    <property type="entry name" value="H-kinase_dim"/>
    <property type="match status" value="1"/>
</dbReference>
<dbReference type="SUPFAM" id="SSF47384">
    <property type="entry name" value="Homodimeric domain of signal transducing histidine kinase"/>
    <property type="match status" value="1"/>
</dbReference>
<comment type="catalytic activity">
    <reaction evidence="1">
        <text>ATP + protein L-histidine = ADP + protein N-phospho-L-histidine.</text>
        <dbReference type="EC" id="2.7.13.3"/>
    </reaction>
</comment>
<evidence type="ECO:0000259" key="16">
    <source>
        <dbReference type="PROSITE" id="PS50894"/>
    </source>
</evidence>
<dbReference type="Pfam" id="PF01627">
    <property type="entry name" value="Hpt"/>
    <property type="match status" value="1"/>
</dbReference>
<name>U5N910_9BURK</name>
<dbReference type="Gene3D" id="1.20.120.160">
    <property type="entry name" value="HPT domain"/>
    <property type="match status" value="1"/>
</dbReference>
<dbReference type="AlphaFoldDB" id="U5N910"/>
<keyword evidence="10" id="KW-0902">Two-component regulatory system</keyword>
<evidence type="ECO:0000259" key="15">
    <source>
        <dbReference type="PROSITE" id="PS50851"/>
    </source>
</evidence>
<dbReference type="SMART" id="SM00260">
    <property type="entry name" value="CheW"/>
    <property type="match status" value="1"/>
</dbReference>
<dbReference type="OrthoDB" id="9803176at2"/>
<dbReference type="Pfam" id="PF01584">
    <property type="entry name" value="CheW"/>
    <property type="match status" value="1"/>
</dbReference>
<proteinExistence type="predicted"/>
<evidence type="ECO:0000256" key="6">
    <source>
        <dbReference type="ARBA" id="ARBA00022679"/>
    </source>
</evidence>
<dbReference type="FunFam" id="3.30.565.10:FF:000016">
    <property type="entry name" value="Chemotaxis protein CheA, putative"/>
    <property type="match status" value="1"/>
</dbReference>
<dbReference type="InterPro" id="IPR003594">
    <property type="entry name" value="HATPase_dom"/>
</dbReference>
<dbReference type="PROSITE" id="PS50109">
    <property type="entry name" value="HIS_KIN"/>
    <property type="match status" value="1"/>
</dbReference>
<dbReference type="PROSITE" id="PS50851">
    <property type="entry name" value="CHEW"/>
    <property type="match status" value="1"/>
</dbReference>
<dbReference type="STRING" id="946483.Cenrod_1731"/>
<keyword evidence="5 12" id="KW-0597">Phosphoprotein</keyword>
<feature type="region of interest" description="Disordered" evidence="13">
    <location>
        <begin position="142"/>
        <end position="162"/>
    </location>
</feature>
<dbReference type="SUPFAM" id="SSF50341">
    <property type="entry name" value="CheW-like"/>
    <property type="match status" value="1"/>
</dbReference>
<reference evidence="17 18" key="1">
    <citation type="journal article" date="2013" name="Genome Biol.">
        <title>Genomic analysis reveals key aspects of prokaryotic symbiosis in the phototrophic consortium "Chlorochromatium aggregatum".</title>
        <authorList>
            <person name="Liu Z."/>
            <person name="Muller J."/>
            <person name="Li T."/>
            <person name="Alvey R.M."/>
            <person name="Vogl K."/>
            <person name="Frigaard N.U."/>
            <person name="Rockwell N.C."/>
            <person name="Boyd E.S."/>
            <person name="Tomsho L.P."/>
            <person name="Schuster S.C."/>
            <person name="Henke P."/>
            <person name="Rohde M."/>
            <person name="Overmann J."/>
            <person name="Bryant D.A."/>
        </authorList>
    </citation>
    <scope>NUCLEOTIDE SEQUENCE [LARGE SCALE GENOMIC DNA]</scope>
    <source>
        <strain evidence="17">CR</strain>
    </source>
</reference>
<dbReference type="InterPro" id="IPR036097">
    <property type="entry name" value="HisK_dim/P_sf"/>
</dbReference>
<dbReference type="InterPro" id="IPR036061">
    <property type="entry name" value="CheW-like_dom_sf"/>
</dbReference>
<dbReference type="EMBL" id="CP004885">
    <property type="protein sequence ID" value="AGX87815.1"/>
    <property type="molecule type" value="Genomic_DNA"/>
</dbReference>
<evidence type="ECO:0000256" key="13">
    <source>
        <dbReference type="SAM" id="MobiDB-lite"/>
    </source>
</evidence>
<dbReference type="RefSeq" id="WP_022774001.1">
    <property type="nucleotide sequence ID" value="NC_022576.1"/>
</dbReference>
<comment type="function">
    <text evidence="11">Involved in the transmission of sensory signals from the chemoreceptors to the flagellar motors. CheA is autophosphorylated; it can transfer its phosphate group to either CheB or CheY.</text>
</comment>
<evidence type="ECO:0000256" key="4">
    <source>
        <dbReference type="ARBA" id="ARBA00022500"/>
    </source>
</evidence>
<dbReference type="Gene3D" id="3.30.565.10">
    <property type="entry name" value="Histidine kinase-like ATPase, C-terminal domain"/>
    <property type="match status" value="1"/>
</dbReference>
<dbReference type="eggNOG" id="COG2198">
    <property type="taxonomic scope" value="Bacteria"/>
</dbReference>
<dbReference type="HOGENOM" id="CLU_000650_3_6_4"/>
<dbReference type="PANTHER" id="PTHR43395">
    <property type="entry name" value="SENSOR HISTIDINE KINASE CHEA"/>
    <property type="match status" value="1"/>
</dbReference>
<dbReference type="eggNOG" id="COG0643">
    <property type="taxonomic scope" value="Bacteria"/>
</dbReference>
<dbReference type="SUPFAM" id="SSF47226">
    <property type="entry name" value="Histidine-containing phosphotransfer domain, HPT domain"/>
    <property type="match status" value="1"/>
</dbReference>
<dbReference type="Pfam" id="PF02518">
    <property type="entry name" value="HATPase_c"/>
    <property type="match status" value="1"/>
</dbReference>
<dbReference type="InterPro" id="IPR037006">
    <property type="entry name" value="CheA-like_homodim_sf"/>
</dbReference>
<keyword evidence="4" id="KW-0145">Chemotaxis</keyword>
<dbReference type="CDD" id="cd00088">
    <property type="entry name" value="HPT"/>
    <property type="match status" value="1"/>
</dbReference>